<dbReference type="AlphaFoldDB" id="A0A0K6GEZ0"/>
<gene>
    <name evidence="1" type="ORF">RSOLAG22IIIB_12511</name>
</gene>
<dbReference type="EMBL" id="CYGV01001761">
    <property type="protein sequence ID" value="CUA77050.1"/>
    <property type="molecule type" value="Genomic_DNA"/>
</dbReference>
<organism evidence="1 2">
    <name type="scientific">Rhizoctonia solani</name>
    <dbReference type="NCBI Taxonomy" id="456999"/>
    <lineage>
        <taxon>Eukaryota</taxon>
        <taxon>Fungi</taxon>
        <taxon>Dikarya</taxon>
        <taxon>Basidiomycota</taxon>
        <taxon>Agaricomycotina</taxon>
        <taxon>Agaricomycetes</taxon>
        <taxon>Cantharellales</taxon>
        <taxon>Ceratobasidiaceae</taxon>
        <taxon>Rhizoctonia</taxon>
    </lineage>
</organism>
<evidence type="ECO:0000313" key="1">
    <source>
        <dbReference type="EMBL" id="CUA77050.1"/>
    </source>
</evidence>
<evidence type="ECO:0000313" key="2">
    <source>
        <dbReference type="Proteomes" id="UP000044841"/>
    </source>
</evidence>
<sequence>MLFKMDTIALAVETTSPTWLPTPHELILKCKEHGFSPNAFRISSPCGSQHAFIKFGSSVAMGEALTQNYVANIVNADEDAVVLIPRVYLAFQYKGAGYIAMEYIPGNDCSQDDVDAIAVAVKRLGSVDSPTRSPGPVGGGMITHRFFYDHQSDIQYNSLQDLQEHINNILTKAKYECSVDFNDEDGGSLRLCLDDIHPGNFRKDPSGRLFALDFGKNNFLPFAFQGLAFVEGHALASEVGTVLGSKSKYQWTLMLAAGRLNLYGNSSHGLPRHLRQ</sequence>
<dbReference type="InterPro" id="IPR011009">
    <property type="entry name" value="Kinase-like_dom_sf"/>
</dbReference>
<dbReference type="SUPFAM" id="SSF56112">
    <property type="entry name" value="Protein kinase-like (PK-like)"/>
    <property type="match status" value="1"/>
</dbReference>
<accession>A0A0K6GEZ0</accession>
<reference evidence="1 2" key="1">
    <citation type="submission" date="2015-07" db="EMBL/GenBank/DDBJ databases">
        <authorList>
            <person name="Noorani M."/>
        </authorList>
    </citation>
    <scope>NUCLEOTIDE SEQUENCE [LARGE SCALE GENOMIC DNA]</scope>
    <source>
        <strain evidence="1">BBA 69670</strain>
    </source>
</reference>
<name>A0A0K6GEZ0_9AGAM</name>
<keyword evidence="2" id="KW-1185">Reference proteome</keyword>
<dbReference type="Proteomes" id="UP000044841">
    <property type="component" value="Unassembled WGS sequence"/>
</dbReference>
<proteinExistence type="predicted"/>
<protein>
    <recommendedName>
        <fullName evidence="3">Aminoglycoside phosphotransferase domain-containing protein</fullName>
    </recommendedName>
</protein>
<evidence type="ECO:0008006" key="3">
    <source>
        <dbReference type="Google" id="ProtNLM"/>
    </source>
</evidence>